<comment type="caution">
    <text evidence="3">The sequence shown here is derived from an EMBL/GenBank/DDBJ whole genome shotgun (WGS) entry which is preliminary data.</text>
</comment>
<proteinExistence type="predicted"/>
<evidence type="ECO:0000256" key="1">
    <source>
        <dbReference type="SAM" id="MobiDB-lite"/>
    </source>
</evidence>
<evidence type="ECO:0000256" key="2">
    <source>
        <dbReference type="SAM" id="Phobius"/>
    </source>
</evidence>
<keyword evidence="2" id="KW-1133">Transmembrane helix</keyword>
<name>A0A0T6BFG2_9SCAR</name>
<keyword evidence="4" id="KW-1185">Reference proteome</keyword>
<feature type="compositionally biased region" description="Low complexity" evidence="1">
    <location>
        <begin position="113"/>
        <end position="123"/>
    </location>
</feature>
<protein>
    <submittedName>
        <fullName evidence="3">Uncharacterized protein</fullName>
    </submittedName>
</protein>
<accession>A0A0T6BFG2</accession>
<keyword evidence="2" id="KW-0472">Membrane</keyword>
<evidence type="ECO:0000313" key="3">
    <source>
        <dbReference type="EMBL" id="KRT86088.1"/>
    </source>
</evidence>
<dbReference type="OrthoDB" id="7399621at2759"/>
<organism evidence="3 4">
    <name type="scientific">Oryctes borbonicus</name>
    <dbReference type="NCBI Taxonomy" id="1629725"/>
    <lineage>
        <taxon>Eukaryota</taxon>
        <taxon>Metazoa</taxon>
        <taxon>Ecdysozoa</taxon>
        <taxon>Arthropoda</taxon>
        <taxon>Hexapoda</taxon>
        <taxon>Insecta</taxon>
        <taxon>Pterygota</taxon>
        <taxon>Neoptera</taxon>
        <taxon>Endopterygota</taxon>
        <taxon>Coleoptera</taxon>
        <taxon>Polyphaga</taxon>
        <taxon>Scarabaeiformia</taxon>
        <taxon>Scarabaeidae</taxon>
        <taxon>Dynastinae</taxon>
        <taxon>Oryctes</taxon>
    </lineage>
</organism>
<feature type="region of interest" description="Disordered" evidence="1">
    <location>
        <begin position="88"/>
        <end position="129"/>
    </location>
</feature>
<feature type="compositionally biased region" description="Low complexity" evidence="1">
    <location>
        <begin position="161"/>
        <end position="177"/>
    </location>
</feature>
<feature type="transmembrane region" description="Helical" evidence="2">
    <location>
        <begin position="187"/>
        <end position="209"/>
    </location>
</feature>
<reference evidence="3 4" key="1">
    <citation type="submission" date="2015-09" db="EMBL/GenBank/DDBJ databases">
        <title>Draft genome of the scarab beetle Oryctes borbonicus.</title>
        <authorList>
            <person name="Meyer J.M."/>
            <person name="Markov G.V."/>
            <person name="Baskaran P."/>
            <person name="Herrmann M."/>
            <person name="Sommer R.J."/>
            <person name="Roedelsperger C."/>
        </authorList>
    </citation>
    <scope>NUCLEOTIDE SEQUENCE [LARGE SCALE GENOMIC DNA]</scope>
    <source>
        <strain evidence="3">OB123</strain>
        <tissue evidence="3">Whole animal</tissue>
    </source>
</reference>
<keyword evidence="2" id="KW-0812">Transmembrane</keyword>
<evidence type="ECO:0000313" key="4">
    <source>
        <dbReference type="Proteomes" id="UP000051574"/>
    </source>
</evidence>
<sequence length="212" mass="23724">MAIPFTIPNQEVSQLNIQELLRELCEILQQLLIICRQQSINQQQQQATRNRASTSSVVNQHDPIPEIMTNLSLLSAAFNSIQTTPARALRRPRRYRLSSESSCDETKNFDHQTTSTTTSPTTSAQISPEWMEVDMDLRKISEDFKAAGFHKDDDAEEEDTTALQSSSKSSSSSPSTSTKRDSIFSKFVPAPFTGSICTAVICVVGWHLLRNR</sequence>
<dbReference type="Proteomes" id="UP000051574">
    <property type="component" value="Unassembled WGS sequence"/>
</dbReference>
<gene>
    <name evidence="3" type="ORF">AMK59_262</name>
</gene>
<dbReference type="EMBL" id="LJIG01000852">
    <property type="protein sequence ID" value="KRT86088.1"/>
    <property type="molecule type" value="Genomic_DNA"/>
</dbReference>
<feature type="region of interest" description="Disordered" evidence="1">
    <location>
        <begin position="149"/>
        <end position="180"/>
    </location>
</feature>
<dbReference type="AlphaFoldDB" id="A0A0T6BFG2"/>